<evidence type="ECO:0000256" key="2">
    <source>
        <dbReference type="ARBA" id="ARBA00022723"/>
    </source>
</evidence>
<dbReference type="PIRSF" id="PIRSF004846">
    <property type="entry name" value="ModA"/>
    <property type="match status" value="1"/>
</dbReference>
<dbReference type="PANTHER" id="PTHR30632:SF0">
    <property type="entry name" value="SULFATE-BINDING PROTEIN"/>
    <property type="match status" value="1"/>
</dbReference>
<dbReference type="InterPro" id="IPR050682">
    <property type="entry name" value="ModA/WtpA"/>
</dbReference>
<reference evidence="5 6" key="1">
    <citation type="submission" date="2024-03" db="EMBL/GenBank/DDBJ databases">
        <title>Human intestinal bacterial collection.</title>
        <authorList>
            <person name="Pauvert C."/>
            <person name="Hitch T.C.A."/>
            <person name="Clavel T."/>
        </authorList>
    </citation>
    <scope>NUCLEOTIDE SEQUENCE [LARGE SCALE GENOMIC DNA]</scope>
    <source>
        <strain evidence="5 6">CLA-SR-H024</strain>
    </source>
</reference>
<evidence type="ECO:0000256" key="3">
    <source>
        <dbReference type="ARBA" id="ARBA00022729"/>
    </source>
</evidence>
<feature type="signal peptide" evidence="4">
    <location>
        <begin position="1"/>
        <end position="21"/>
    </location>
</feature>
<dbReference type="InterPro" id="IPR005950">
    <property type="entry name" value="ModA"/>
</dbReference>
<dbReference type="Proteomes" id="UP001465426">
    <property type="component" value="Unassembled WGS sequence"/>
</dbReference>
<dbReference type="Gene3D" id="3.40.190.10">
    <property type="entry name" value="Periplasmic binding protein-like II"/>
    <property type="match status" value="2"/>
</dbReference>
<comment type="caution">
    <text evidence="5">The sequence shown here is derived from an EMBL/GenBank/DDBJ whole genome shotgun (WGS) entry which is preliminary data.</text>
</comment>
<feature type="chain" id="PRO_5045924300" evidence="4">
    <location>
        <begin position="22"/>
        <end position="263"/>
    </location>
</feature>
<dbReference type="Pfam" id="PF13531">
    <property type="entry name" value="SBP_bac_11"/>
    <property type="match status" value="1"/>
</dbReference>
<keyword evidence="6" id="KW-1185">Reference proteome</keyword>
<name>A0ABV1F1J8_9BACI</name>
<sequence>MKNQVCIFLAILILFMLPGCSNDKEASVQKEKKDAVELSIAAAASLKEAVGELQDAFKKEYPQVTITVNFGSSGQLAQQIQQGVPVDIFLSADQKWMNMLEDENLIVKETRKDFTGNKIVLIGEKDSDKDFLTFENLKGDEMGQIAIGDPDSVPAGTYTKEVLENLGKWEELKNKFVYGSDVTQVLTYVESGNTDIGFVYSSDALISEKVQVLAEADSSLHTPIIYPAAVLTDSTTQDTANKFIEFLLSEQAQTILAEYGFIK</sequence>
<evidence type="ECO:0000313" key="5">
    <source>
        <dbReference type="EMBL" id="MEQ2467248.1"/>
    </source>
</evidence>
<dbReference type="SUPFAM" id="SSF53850">
    <property type="entry name" value="Periplasmic binding protein-like II"/>
    <property type="match status" value="1"/>
</dbReference>
<dbReference type="InterPro" id="IPR041879">
    <property type="entry name" value="YvgL-like_PBP2"/>
</dbReference>
<keyword evidence="2" id="KW-0479">Metal-binding</keyword>
<keyword evidence="3 4" id="KW-0732">Signal</keyword>
<dbReference type="CDD" id="cd13537">
    <property type="entry name" value="PBP2_YvgL_like"/>
    <property type="match status" value="1"/>
</dbReference>
<evidence type="ECO:0000256" key="1">
    <source>
        <dbReference type="ARBA" id="ARBA00009175"/>
    </source>
</evidence>
<accession>A0ABV1F1J8</accession>
<dbReference type="PANTHER" id="PTHR30632">
    <property type="entry name" value="MOLYBDATE-BINDING PERIPLASMIC PROTEIN"/>
    <property type="match status" value="1"/>
</dbReference>
<dbReference type="NCBIfam" id="TIGR01256">
    <property type="entry name" value="modA"/>
    <property type="match status" value="1"/>
</dbReference>
<evidence type="ECO:0000256" key="4">
    <source>
        <dbReference type="SAM" id="SignalP"/>
    </source>
</evidence>
<evidence type="ECO:0000313" key="6">
    <source>
        <dbReference type="Proteomes" id="UP001465426"/>
    </source>
</evidence>
<dbReference type="EMBL" id="JBBMFN010000046">
    <property type="protein sequence ID" value="MEQ2467248.1"/>
    <property type="molecule type" value="Genomic_DNA"/>
</dbReference>
<comment type="similarity">
    <text evidence="1">Belongs to the bacterial solute-binding protein ModA family.</text>
</comment>
<proteinExistence type="inferred from homology"/>
<dbReference type="RefSeq" id="WP_235249550.1">
    <property type="nucleotide sequence ID" value="NZ_JBBMFN010000046.1"/>
</dbReference>
<protein>
    <submittedName>
        <fullName evidence="5">Molybdate ABC transporter substrate-binding protein</fullName>
    </submittedName>
</protein>
<organism evidence="5 6">
    <name type="scientific">Niallia hominis</name>
    <dbReference type="NCBI Taxonomy" id="3133173"/>
    <lineage>
        <taxon>Bacteria</taxon>
        <taxon>Bacillati</taxon>
        <taxon>Bacillota</taxon>
        <taxon>Bacilli</taxon>
        <taxon>Bacillales</taxon>
        <taxon>Bacillaceae</taxon>
        <taxon>Niallia</taxon>
    </lineage>
</organism>
<gene>
    <name evidence="5" type="primary">modA</name>
    <name evidence="5" type="ORF">WMO63_16450</name>
</gene>